<keyword evidence="2" id="KW-1185">Reference proteome</keyword>
<comment type="caution">
    <text evidence="1">The sequence shown here is derived from an EMBL/GenBank/DDBJ whole genome shotgun (WGS) entry which is preliminary data.</text>
</comment>
<evidence type="ECO:0000313" key="1">
    <source>
        <dbReference type="EMBL" id="TWI59891.1"/>
    </source>
</evidence>
<protein>
    <submittedName>
        <fullName evidence="1">Uncharacterized protein</fullName>
    </submittedName>
</protein>
<dbReference type="EMBL" id="VLKZ01000001">
    <property type="protein sequence ID" value="TWI59891.1"/>
    <property type="molecule type" value="Genomic_DNA"/>
</dbReference>
<name>A0A562QSZ3_9BACI</name>
<evidence type="ECO:0000313" key="2">
    <source>
        <dbReference type="Proteomes" id="UP000315711"/>
    </source>
</evidence>
<accession>A0A562QSZ3</accession>
<dbReference type="Proteomes" id="UP000315711">
    <property type="component" value="Unassembled WGS sequence"/>
</dbReference>
<reference evidence="1 2" key="1">
    <citation type="journal article" date="2015" name="Stand. Genomic Sci.">
        <title>Genomic Encyclopedia of Bacterial and Archaeal Type Strains, Phase III: the genomes of soil and plant-associated and newly described type strains.</title>
        <authorList>
            <person name="Whitman W.B."/>
            <person name="Woyke T."/>
            <person name="Klenk H.P."/>
            <person name="Zhou Y."/>
            <person name="Lilburn T.G."/>
            <person name="Beck B.J."/>
            <person name="De Vos P."/>
            <person name="Vandamme P."/>
            <person name="Eisen J.A."/>
            <person name="Garrity G."/>
            <person name="Hugenholtz P."/>
            <person name="Kyrpides N.C."/>
        </authorList>
    </citation>
    <scope>NUCLEOTIDE SEQUENCE [LARGE SCALE GENOMIC DNA]</scope>
    <source>
        <strain evidence="1 2">CGMCC 1.10116</strain>
    </source>
</reference>
<gene>
    <name evidence="1" type="ORF">IQ10_00314</name>
</gene>
<proteinExistence type="predicted"/>
<dbReference type="AlphaFoldDB" id="A0A562QSZ3"/>
<dbReference type="OrthoDB" id="1685048at2"/>
<sequence length="519" mass="61482">MELSKLFEGFSERYKNIILFQPIFQLSQSKDPKYTHLNLMEIGIAVLLMMLERMLTGQSKISPEHINLFLQKLLKERYDIQMNSSEVNEFRSYLIDDKLRNSGRKFINHYIDLATGEEKVHSFDLITYDDFSYKNLKEKNLYLKLTQEGIELLFKTKEMFAEMQISITMLYFKQQLDKGMFTQALAAVEELKLQIQTQINTIVKYENDIRSNALTMFKRNELEKKYKDSYEQTKQEKGQLNDLRLNVDEVKANYIAGQLSRKERKAYDQVLQIEKELTSCIAKHELLFIRKFELLKTLTSSLQLLIENAFSKHLHFKQEILESWVEKKINQSKARDILKAVTPIKVNKFYNPFSAYDSQYVKKKRHEEDQVEDTLDDSTLANHREMLEQEKEDVYKKEMEALSIILSPLKEKSRYFLSDTIKELKAEQPERYTHLQEVLLKHFLNISIKIHRSPYKAFDPIPPEELPFEPDENRMMATLGRQHPELEELEGFEVISTERVVEFDKGVIVTDYIIERKIN</sequence>
<dbReference type="RefSeq" id="WP_144448714.1">
    <property type="nucleotide sequence ID" value="NZ_VLKZ01000001.1"/>
</dbReference>
<organism evidence="1 2">
    <name type="scientific">Halalkalibacter nanhaiisediminis</name>
    <dbReference type="NCBI Taxonomy" id="688079"/>
    <lineage>
        <taxon>Bacteria</taxon>
        <taxon>Bacillati</taxon>
        <taxon>Bacillota</taxon>
        <taxon>Bacilli</taxon>
        <taxon>Bacillales</taxon>
        <taxon>Bacillaceae</taxon>
        <taxon>Halalkalibacter</taxon>
    </lineage>
</organism>